<protein>
    <submittedName>
        <fullName evidence="1">Uncharacterized protein</fullName>
    </submittedName>
</protein>
<proteinExistence type="predicted"/>
<sequence length="54" mass="6277">MSPARALWCLEELMSLSWFSFLDHLSSIFLEKALDVASNIFLYHDLQFCNAHNT</sequence>
<comment type="caution">
    <text evidence="1">The sequence shown here is derived from an EMBL/GenBank/DDBJ whole genome shotgun (WGS) entry which is preliminary data.</text>
</comment>
<dbReference type="Proteomes" id="UP001420932">
    <property type="component" value="Unassembled WGS sequence"/>
</dbReference>
<dbReference type="EMBL" id="JBBNAF010000001">
    <property type="protein sequence ID" value="KAK9168888.1"/>
    <property type="molecule type" value="Genomic_DNA"/>
</dbReference>
<gene>
    <name evidence="1" type="ORF">Syun_001028</name>
</gene>
<dbReference type="AlphaFoldDB" id="A0AAP0LE51"/>
<evidence type="ECO:0000313" key="2">
    <source>
        <dbReference type="Proteomes" id="UP001420932"/>
    </source>
</evidence>
<accession>A0AAP0LE51</accession>
<name>A0AAP0LE51_9MAGN</name>
<reference evidence="1 2" key="1">
    <citation type="submission" date="2024-01" db="EMBL/GenBank/DDBJ databases">
        <title>Genome assemblies of Stephania.</title>
        <authorList>
            <person name="Yang L."/>
        </authorList>
    </citation>
    <scope>NUCLEOTIDE SEQUENCE [LARGE SCALE GENOMIC DNA]</scope>
    <source>
        <strain evidence="1">YNDBR</strain>
        <tissue evidence="1">Leaf</tissue>
    </source>
</reference>
<keyword evidence="2" id="KW-1185">Reference proteome</keyword>
<evidence type="ECO:0000313" key="1">
    <source>
        <dbReference type="EMBL" id="KAK9168888.1"/>
    </source>
</evidence>
<organism evidence="1 2">
    <name type="scientific">Stephania yunnanensis</name>
    <dbReference type="NCBI Taxonomy" id="152371"/>
    <lineage>
        <taxon>Eukaryota</taxon>
        <taxon>Viridiplantae</taxon>
        <taxon>Streptophyta</taxon>
        <taxon>Embryophyta</taxon>
        <taxon>Tracheophyta</taxon>
        <taxon>Spermatophyta</taxon>
        <taxon>Magnoliopsida</taxon>
        <taxon>Ranunculales</taxon>
        <taxon>Menispermaceae</taxon>
        <taxon>Menispermoideae</taxon>
        <taxon>Cissampelideae</taxon>
        <taxon>Stephania</taxon>
    </lineage>
</organism>